<comment type="caution">
    <text evidence="6">The sequence shown here is derived from an EMBL/GenBank/DDBJ whole genome shotgun (WGS) entry which is preliminary data.</text>
</comment>
<dbReference type="InterPro" id="IPR050727">
    <property type="entry name" value="GH43_arabinanases"/>
</dbReference>
<gene>
    <name evidence="6" type="ORF">AAEO59_14200</name>
</gene>
<dbReference type="Proteomes" id="UP001398556">
    <property type="component" value="Unassembled WGS sequence"/>
</dbReference>
<dbReference type="PANTHER" id="PTHR43301">
    <property type="entry name" value="ARABINAN ENDO-1,5-ALPHA-L-ARABINOSIDASE"/>
    <property type="match status" value="1"/>
</dbReference>
<evidence type="ECO:0000313" key="6">
    <source>
        <dbReference type="EMBL" id="MEL1242206.1"/>
    </source>
</evidence>
<dbReference type="InterPro" id="IPR016840">
    <property type="entry name" value="Glyco_hydro_43_endo_a_Ara-ase"/>
</dbReference>
<sequence>MNFYSTKYYYSVLLFLVFIISKAQSISVHDPVLIKEKDTYYLFCTGKGIKCLSSTDLKNWKSEPAVFPEKPIWTDKVVPDFGNHIWAPDIIFHKNQYYLYYSISAFGKNTSAIGVATNVTLNANDSNFKWVDHGILLQSYPNRDEWNAIDPNVIIDDNNTPWLSFGSFWDGIKMVKLNSDLLSIAQPQEWHSIAKRKNTALSGGNSAIEAPFIFKKNNYYYLFTSWDLCCKGKESTYKIAVGRSKSVSGPYVDKEGNLLSQGGGTILIKGDENYFGVGHNSAYTFDGVDYLVYHGYDAQQNGKSVLLIKEIKWDSDFWPYL</sequence>
<dbReference type="SUPFAM" id="SSF75005">
    <property type="entry name" value="Arabinanase/levansucrase/invertase"/>
    <property type="match status" value="1"/>
</dbReference>
<accession>A0ABU9HPY0</accession>
<dbReference type="InterPro" id="IPR023296">
    <property type="entry name" value="Glyco_hydro_beta-prop_sf"/>
</dbReference>
<dbReference type="RefSeq" id="WP_341701407.1">
    <property type="nucleotide sequence ID" value="NZ_JBBYHU010000036.1"/>
</dbReference>
<dbReference type="Pfam" id="PF04616">
    <property type="entry name" value="Glyco_hydro_43"/>
    <property type="match status" value="1"/>
</dbReference>
<dbReference type="EMBL" id="JBBYHU010000036">
    <property type="protein sequence ID" value="MEL1242206.1"/>
    <property type="molecule type" value="Genomic_DNA"/>
</dbReference>
<keyword evidence="7" id="KW-1185">Reference proteome</keyword>
<protein>
    <submittedName>
        <fullName evidence="6">Arabinan endo-1,5-alpha-L-arabinosidase</fullName>
    </submittedName>
</protein>
<evidence type="ECO:0000256" key="2">
    <source>
        <dbReference type="ARBA" id="ARBA00009865"/>
    </source>
</evidence>
<dbReference type="InterPro" id="IPR006710">
    <property type="entry name" value="Glyco_hydro_43"/>
</dbReference>
<dbReference type="Gene3D" id="2.115.10.20">
    <property type="entry name" value="Glycosyl hydrolase domain, family 43"/>
    <property type="match status" value="1"/>
</dbReference>
<name>A0ABU9HPY0_9FLAO</name>
<evidence type="ECO:0000256" key="1">
    <source>
        <dbReference type="ARBA" id="ARBA00004834"/>
    </source>
</evidence>
<comment type="similarity">
    <text evidence="2 5">Belongs to the glycosyl hydrolase 43 family.</text>
</comment>
<reference evidence="6 7" key="1">
    <citation type="submission" date="2024-04" db="EMBL/GenBank/DDBJ databases">
        <title>Flavobacterium sp. DGU99 16S ribosomal RNA gene Genome sequencing and assembly.</title>
        <authorList>
            <person name="Park S."/>
        </authorList>
    </citation>
    <scope>NUCLEOTIDE SEQUENCE [LARGE SCALE GENOMIC DNA]</scope>
    <source>
        <strain evidence="6 7">DGU99</strain>
    </source>
</reference>
<dbReference type="CDD" id="cd18830">
    <property type="entry name" value="GH43_CjArb43A-like"/>
    <property type="match status" value="1"/>
</dbReference>
<dbReference type="PIRSF" id="PIRSF026534">
    <property type="entry name" value="Endo_alpha-L-arabinosidase"/>
    <property type="match status" value="1"/>
</dbReference>
<proteinExistence type="inferred from homology"/>
<evidence type="ECO:0000256" key="5">
    <source>
        <dbReference type="PIRNR" id="PIRNR026534"/>
    </source>
</evidence>
<dbReference type="PANTHER" id="PTHR43301:SF3">
    <property type="entry name" value="ARABINAN ENDO-1,5-ALPHA-L-ARABINOSIDASE A-RELATED"/>
    <property type="match status" value="1"/>
</dbReference>
<evidence type="ECO:0000313" key="7">
    <source>
        <dbReference type="Proteomes" id="UP001398556"/>
    </source>
</evidence>
<keyword evidence="4 5" id="KW-0326">Glycosidase</keyword>
<organism evidence="6 7">
    <name type="scientific">Flavobacterium flavipallidum</name>
    <dbReference type="NCBI Taxonomy" id="3139140"/>
    <lineage>
        <taxon>Bacteria</taxon>
        <taxon>Pseudomonadati</taxon>
        <taxon>Bacteroidota</taxon>
        <taxon>Flavobacteriia</taxon>
        <taxon>Flavobacteriales</taxon>
        <taxon>Flavobacteriaceae</taxon>
        <taxon>Flavobacterium</taxon>
    </lineage>
</organism>
<comment type="pathway">
    <text evidence="1 5">Glycan metabolism; L-arabinan degradation.</text>
</comment>
<evidence type="ECO:0000256" key="4">
    <source>
        <dbReference type="ARBA" id="ARBA00023295"/>
    </source>
</evidence>
<evidence type="ECO:0000256" key="3">
    <source>
        <dbReference type="ARBA" id="ARBA00022801"/>
    </source>
</evidence>
<keyword evidence="3 5" id="KW-0378">Hydrolase</keyword>